<gene>
    <name evidence="4" type="ORF">ERUC_LOCUS33404</name>
</gene>
<keyword evidence="2" id="KW-0067">ATP-binding</keyword>
<dbReference type="Gene3D" id="3.40.50.620">
    <property type="entry name" value="HUPs"/>
    <property type="match status" value="1"/>
</dbReference>
<proteinExistence type="predicted"/>
<dbReference type="CDD" id="cd01991">
    <property type="entry name" value="Asn_synthase_B_C"/>
    <property type="match status" value="1"/>
</dbReference>
<dbReference type="InterPro" id="IPR038664">
    <property type="entry name" value="Gar1/Naf1_Cbf5-bd_sf"/>
</dbReference>
<dbReference type="Gene3D" id="2.40.10.230">
    <property type="entry name" value="Probable tRNA pseudouridine synthase domain"/>
    <property type="match status" value="1"/>
</dbReference>
<dbReference type="PANTHER" id="PTHR11772:SF2">
    <property type="entry name" value="ASPARAGINE SYNTHETASE [GLUTAMINE-HYDROLYZING]"/>
    <property type="match status" value="1"/>
</dbReference>
<evidence type="ECO:0000256" key="1">
    <source>
        <dbReference type="ARBA" id="ARBA00022741"/>
    </source>
</evidence>
<comment type="caution">
    <text evidence="4">The sequence shown here is derived from an EMBL/GenBank/DDBJ whole genome shotgun (WGS) entry which is preliminary data.</text>
</comment>
<reference evidence="4 5" key="1">
    <citation type="submission" date="2022-03" db="EMBL/GenBank/DDBJ databases">
        <authorList>
            <person name="Macdonald S."/>
            <person name="Ahmed S."/>
            <person name="Newling K."/>
        </authorList>
    </citation>
    <scope>NUCLEOTIDE SEQUENCE [LARGE SCALE GENOMIC DNA]</scope>
</reference>
<dbReference type="AlphaFoldDB" id="A0ABC8LBM2"/>
<dbReference type="GO" id="GO:0005524">
    <property type="term" value="F:ATP binding"/>
    <property type="evidence" value="ECO:0007669"/>
    <property type="project" value="UniProtKB-KW"/>
</dbReference>
<dbReference type="PANTHER" id="PTHR11772">
    <property type="entry name" value="ASPARAGINE SYNTHETASE"/>
    <property type="match status" value="1"/>
</dbReference>
<keyword evidence="1" id="KW-0547">Nucleotide-binding</keyword>
<protein>
    <recommendedName>
        <fullName evidence="3">Asparagine synthetase domain-containing protein</fullName>
    </recommendedName>
</protein>
<dbReference type="InterPro" id="IPR007504">
    <property type="entry name" value="H/ACA_rnp_Gar1/Naf1"/>
</dbReference>
<dbReference type="InterPro" id="IPR050795">
    <property type="entry name" value="Asn_Synthetase"/>
</dbReference>
<feature type="domain" description="Asparagine synthetase" evidence="3">
    <location>
        <begin position="305"/>
        <end position="344"/>
    </location>
</feature>
<keyword evidence="5" id="KW-1185">Reference proteome</keyword>
<dbReference type="SUPFAM" id="SSF52402">
    <property type="entry name" value="Adenine nucleotide alpha hydrolases-like"/>
    <property type="match status" value="1"/>
</dbReference>
<organism evidence="4 5">
    <name type="scientific">Eruca vesicaria subsp. sativa</name>
    <name type="common">Garden rocket</name>
    <name type="synonym">Eruca sativa</name>
    <dbReference type="NCBI Taxonomy" id="29727"/>
    <lineage>
        <taxon>Eukaryota</taxon>
        <taxon>Viridiplantae</taxon>
        <taxon>Streptophyta</taxon>
        <taxon>Embryophyta</taxon>
        <taxon>Tracheophyta</taxon>
        <taxon>Spermatophyta</taxon>
        <taxon>Magnoliopsida</taxon>
        <taxon>eudicotyledons</taxon>
        <taxon>Gunneridae</taxon>
        <taxon>Pentapetalae</taxon>
        <taxon>rosids</taxon>
        <taxon>malvids</taxon>
        <taxon>Brassicales</taxon>
        <taxon>Brassicaceae</taxon>
        <taxon>Brassiceae</taxon>
        <taxon>Eruca</taxon>
    </lineage>
</organism>
<dbReference type="SUPFAM" id="SSF50447">
    <property type="entry name" value="Translation proteins"/>
    <property type="match status" value="1"/>
</dbReference>
<dbReference type="InterPro" id="IPR014729">
    <property type="entry name" value="Rossmann-like_a/b/a_fold"/>
</dbReference>
<dbReference type="EMBL" id="CAKOAT010499599">
    <property type="protein sequence ID" value="CAH8380921.1"/>
    <property type="molecule type" value="Genomic_DNA"/>
</dbReference>
<evidence type="ECO:0000313" key="4">
    <source>
        <dbReference type="EMBL" id="CAH8380921.1"/>
    </source>
</evidence>
<evidence type="ECO:0000256" key="2">
    <source>
        <dbReference type="ARBA" id="ARBA00022840"/>
    </source>
</evidence>
<evidence type="ECO:0000313" key="5">
    <source>
        <dbReference type="Proteomes" id="UP001642260"/>
    </source>
</evidence>
<evidence type="ECO:0000259" key="3">
    <source>
        <dbReference type="Pfam" id="PF00733"/>
    </source>
</evidence>
<name>A0ABC8LBM2_ERUVS</name>
<dbReference type="Pfam" id="PF00733">
    <property type="entry name" value="Asn_synthase"/>
    <property type="match status" value="1"/>
</dbReference>
<accession>A0ABC8LBM2</accession>
<sequence length="362" mass="40899">MAEDDLVVVEDDLVAEEDDLVAEEDDLVAEEDDLVVEEVDLVAEEDDLVAEEDDLVVEEVDLVGIEMKGLLKKSWVKVPTFLHACEGDAVTKLSQEKIPYFNAPIYLLNMTQIGKVDEIFGAINESLFTIKMMEGIVATSYAPGENFLYISRVNHRVAVVVVEDSPGVEEVLQQDEEVSEEEDLLHKVVEDFLHEVVVVEASEAEEEDTSLDPIGVIPLYIGWGLDGGLIRWYNPTWFNELVPSTPYDPSLVRSTFEKGSPDLKAGKEVADYLGTRHHEFHFTIVLSGEGSDEIFGGYLYFHKAPNKKEFHEETCRKIKDLHKYDCLRANKATSAWGVEARVPIFLEYIRVLLEQLYQEVQV</sequence>
<dbReference type="InterPro" id="IPR001962">
    <property type="entry name" value="Asn_synthase"/>
</dbReference>
<dbReference type="Pfam" id="PF04410">
    <property type="entry name" value="Gar1"/>
    <property type="match status" value="1"/>
</dbReference>
<dbReference type="InterPro" id="IPR009000">
    <property type="entry name" value="Transl_B-barrel_sf"/>
</dbReference>
<dbReference type="Proteomes" id="UP001642260">
    <property type="component" value="Unassembled WGS sequence"/>
</dbReference>